<dbReference type="Pfam" id="PF25276">
    <property type="entry name" value="DUF7870"/>
    <property type="match status" value="2"/>
</dbReference>
<feature type="compositionally biased region" description="Basic and acidic residues" evidence="1">
    <location>
        <begin position="1"/>
        <end position="21"/>
    </location>
</feature>
<evidence type="ECO:0000313" key="5">
    <source>
        <dbReference type="Proteomes" id="UP000243459"/>
    </source>
</evidence>
<gene>
    <name evidence="4" type="ORF">A4U43_C07F6260</name>
</gene>
<feature type="compositionally biased region" description="Basic and acidic residues" evidence="1">
    <location>
        <begin position="368"/>
        <end position="378"/>
    </location>
</feature>
<dbReference type="Proteomes" id="UP000243459">
    <property type="component" value="Chromosome 7"/>
</dbReference>
<dbReference type="EMBL" id="CM007387">
    <property type="protein sequence ID" value="ONK62637.1"/>
    <property type="molecule type" value="Genomic_DNA"/>
</dbReference>
<dbReference type="SUPFAM" id="SSF53335">
    <property type="entry name" value="S-adenosyl-L-methionine-dependent methyltransferases"/>
    <property type="match status" value="2"/>
</dbReference>
<accession>A0A5P1EBR2</accession>
<reference evidence="5" key="1">
    <citation type="journal article" date="2017" name="Nat. Commun.">
        <title>The asparagus genome sheds light on the origin and evolution of a young Y chromosome.</title>
        <authorList>
            <person name="Harkess A."/>
            <person name="Zhou J."/>
            <person name="Xu C."/>
            <person name="Bowers J.E."/>
            <person name="Van der Hulst R."/>
            <person name="Ayyampalayam S."/>
            <person name="Mercati F."/>
            <person name="Riccardi P."/>
            <person name="McKain M.R."/>
            <person name="Kakrana A."/>
            <person name="Tang H."/>
            <person name="Ray J."/>
            <person name="Groenendijk J."/>
            <person name="Arikit S."/>
            <person name="Mathioni S.M."/>
            <person name="Nakano M."/>
            <person name="Shan H."/>
            <person name="Telgmann-Rauber A."/>
            <person name="Kanno A."/>
            <person name="Yue Z."/>
            <person name="Chen H."/>
            <person name="Li W."/>
            <person name="Chen Y."/>
            <person name="Xu X."/>
            <person name="Zhang Y."/>
            <person name="Luo S."/>
            <person name="Chen H."/>
            <person name="Gao J."/>
            <person name="Mao Z."/>
            <person name="Pires J.C."/>
            <person name="Luo M."/>
            <person name="Kudrna D."/>
            <person name="Wing R.A."/>
            <person name="Meyers B.C."/>
            <person name="Yi K."/>
            <person name="Kong H."/>
            <person name="Lavrijsen P."/>
            <person name="Sunseri F."/>
            <person name="Falavigna A."/>
            <person name="Ye Y."/>
            <person name="Leebens-Mack J.H."/>
            <person name="Chen G."/>
        </authorList>
    </citation>
    <scope>NUCLEOTIDE SEQUENCE [LARGE SCALE GENOMIC DNA]</scope>
    <source>
        <strain evidence="5">cv. DH0086</strain>
    </source>
</reference>
<feature type="region of interest" description="Disordered" evidence="1">
    <location>
        <begin position="1"/>
        <end position="32"/>
    </location>
</feature>
<feature type="region of interest" description="Disordered" evidence="1">
    <location>
        <begin position="368"/>
        <end position="390"/>
    </location>
</feature>
<proteinExistence type="predicted"/>
<dbReference type="AlphaFoldDB" id="A0A5P1EBR2"/>
<protein>
    <submittedName>
        <fullName evidence="4">Uncharacterized protein</fullName>
    </submittedName>
</protein>
<dbReference type="PANTHER" id="PTHR44843">
    <property type="entry name" value="METHYLTRANSFERASE"/>
    <property type="match status" value="1"/>
</dbReference>
<feature type="domain" description="DUF7870" evidence="3">
    <location>
        <begin position="402"/>
        <end position="495"/>
    </location>
</feature>
<dbReference type="PANTHER" id="PTHR44843:SF14">
    <property type="entry name" value="METHYLTRANSFERASE TYPE 11 DOMAIN-CONTAINING PROTEIN"/>
    <property type="match status" value="1"/>
</dbReference>
<evidence type="ECO:0000259" key="2">
    <source>
        <dbReference type="Pfam" id="PF08241"/>
    </source>
</evidence>
<dbReference type="InterPro" id="IPR057192">
    <property type="entry name" value="DUF7870"/>
</dbReference>
<organism evidence="4 5">
    <name type="scientific">Asparagus officinalis</name>
    <name type="common">Garden asparagus</name>
    <dbReference type="NCBI Taxonomy" id="4686"/>
    <lineage>
        <taxon>Eukaryota</taxon>
        <taxon>Viridiplantae</taxon>
        <taxon>Streptophyta</taxon>
        <taxon>Embryophyta</taxon>
        <taxon>Tracheophyta</taxon>
        <taxon>Spermatophyta</taxon>
        <taxon>Magnoliopsida</taxon>
        <taxon>Liliopsida</taxon>
        <taxon>Asparagales</taxon>
        <taxon>Asparagaceae</taxon>
        <taxon>Asparagoideae</taxon>
        <taxon>Asparagus</taxon>
    </lineage>
</organism>
<feature type="region of interest" description="Disordered" evidence="1">
    <location>
        <begin position="620"/>
        <end position="683"/>
    </location>
</feature>
<dbReference type="Gene3D" id="3.40.50.150">
    <property type="entry name" value="Vaccinia Virus protein VP39"/>
    <property type="match status" value="2"/>
</dbReference>
<feature type="domain" description="Methyltransferase type 11" evidence="2">
    <location>
        <begin position="124"/>
        <end position="180"/>
    </location>
</feature>
<feature type="domain" description="DUF7870" evidence="3">
    <location>
        <begin position="261"/>
        <end position="345"/>
    </location>
</feature>
<feature type="compositionally biased region" description="Basic residues" evidence="1">
    <location>
        <begin position="653"/>
        <end position="664"/>
    </location>
</feature>
<evidence type="ECO:0000256" key="1">
    <source>
        <dbReference type="SAM" id="MobiDB-lite"/>
    </source>
</evidence>
<keyword evidence="5" id="KW-1185">Reference proteome</keyword>
<dbReference type="InterPro" id="IPR013216">
    <property type="entry name" value="Methyltransf_11"/>
</dbReference>
<dbReference type="InterPro" id="IPR029063">
    <property type="entry name" value="SAM-dependent_MTases_sf"/>
</dbReference>
<dbReference type="Gramene" id="ONK62637">
    <property type="protein sequence ID" value="ONK62637"/>
    <property type="gene ID" value="A4U43_C07F6260"/>
</dbReference>
<dbReference type="GO" id="GO:0008757">
    <property type="term" value="F:S-adenosylmethionine-dependent methyltransferase activity"/>
    <property type="evidence" value="ECO:0007669"/>
    <property type="project" value="InterPro"/>
</dbReference>
<evidence type="ECO:0000259" key="3">
    <source>
        <dbReference type="Pfam" id="PF25276"/>
    </source>
</evidence>
<name>A0A5P1EBR2_ASPOF</name>
<sequence>MSEAGRKMRGGRKENERREELGGGDSCTSSPSTAVLVARRTSAAASTGRAASFSVSGDATSSNPAWRSREWRRSVDFYSSIFQDLIVEGFLAPSFKSLCVGTLEGQEVLALKEIGVSNAVGVSKKRSPPLVMAGDVLNLKFANNTFDFVFVGKSIDDSNRPLDLASEIVRVLKPEGFLVILTASAGDLYSIYSLQVLFPFCGKVRSREIEGLDSSKTLKEVVFQKEARVQEDSSSDGNGNGNSVDKCSVPEHKLQLVQSAEPLIQEEPLKPWLTLKRNIKNIKYLSSVADISFKRRYIYIDIGARSYGSSIGSWFKKQYPKQNHTFEIYAIEADKAFHAEYLTKKGIKLLPYAAWVRNESLSFEVNHDKDQKADEKGGKGMGRIRPSGLSLDGKSTGDLHAIQGFDFAEWLKSTVTEKDFVVMKMDVEGTEFDLIPRLFETGAICLIDELFLECHYNRWQRCCPGERSPKYEYTYGQCLELFTSLRDNGVLVHQWCSYGVHIIHFVSVDDDIGEDGTLAISPGPSGVPNRGEGPLVSNIFNLKILVVMAGGLWVGDKPFDFPIPVILVQIILIFVISRLIRSILKHLGQPQFISDLMVPSALDLGPSVSDPNKKLLVIKRASKDRPHTRSKAGRPAASRIAGPPALLTSSTHPRARPQIRRRDHRVAPLASRTNHSRRHGNRHILANFSTLNISLRSSGST</sequence>
<dbReference type="Pfam" id="PF08241">
    <property type="entry name" value="Methyltransf_11"/>
    <property type="match status" value="1"/>
</dbReference>
<evidence type="ECO:0000313" key="4">
    <source>
        <dbReference type="EMBL" id="ONK62637.1"/>
    </source>
</evidence>